<protein>
    <recommendedName>
        <fullName evidence="5 8">Aldose 1-epimerase</fullName>
        <ecNumber evidence="4 8">5.1.3.3</ecNumber>
    </recommendedName>
</protein>
<evidence type="ECO:0000256" key="5">
    <source>
        <dbReference type="ARBA" id="ARBA00014165"/>
    </source>
</evidence>
<reference evidence="13" key="1">
    <citation type="submission" date="2016-02" db="EMBL/GenBank/DDBJ databases">
        <authorList>
            <person name="Rodrigo-Torres Lidia"/>
            <person name="Arahal R.David."/>
        </authorList>
    </citation>
    <scope>NUCLEOTIDE SEQUENCE [LARGE SCALE GENOMIC DNA]</scope>
    <source>
        <strain evidence="13">CECT 8713</strain>
    </source>
</reference>
<dbReference type="NCBIfam" id="TIGR02636">
    <property type="entry name" value="galM_Leloir"/>
    <property type="match status" value="1"/>
</dbReference>
<feature type="binding site" evidence="10">
    <location>
        <position position="256"/>
    </location>
    <ligand>
        <name>beta-D-galactose</name>
        <dbReference type="ChEBI" id="CHEBI:27667"/>
    </ligand>
</feature>
<evidence type="ECO:0000313" key="13">
    <source>
        <dbReference type="Proteomes" id="UP000073601"/>
    </source>
</evidence>
<dbReference type="SUPFAM" id="SSF74650">
    <property type="entry name" value="Galactose mutarotase-like"/>
    <property type="match status" value="1"/>
</dbReference>
<dbReference type="PROSITE" id="PS00545">
    <property type="entry name" value="ALDOSE_1_EPIMERASE"/>
    <property type="match status" value="1"/>
</dbReference>
<evidence type="ECO:0000256" key="11">
    <source>
        <dbReference type="PIRSR" id="PIRSR005096-3"/>
    </source>
</evidence>
<evidence type="ECO:0000256" key="1">
    <source>
        <dbReference type="ARBA" id="ARBA00001614"/>
    </source>
</evidence>
<dbReference type="PANTHER" id="PTHR10091:SF0">
    <property type="entry name" value="GALACTOSE MUTAROTASE"/>
    <property type="match status" value="1"/>
</dbReference>
<evidence type="ECO:0000256" key="4">
    <source>
        <dbReference type="ARBA" id="ARBA00013185"/>
    </source>
</evidence>
<name>A0A128FK00_9GAMM</name>
<dbReference type="InterPro" id="IPR008183">
    <property type="entry name" value="Aldose_1/G6P_1-epimerase"/>
</dbReference>
<dbReference type="InterPro" id="IPR014718">
    <property type="entry name" value="GH-type_carb-bd"/>
</dbReference>
<accession>A0A128FK00</accession>
<dbReference type="RefSeq" id="WP_062715151.1">
    <property type="nucleotide sequence ID" value="NZ_CAWRCI010000093.1"/>
</dbReference>
<dbReference type="InterPro" id="IPR013458">
    <property type="entry name" value="Ald_epimerase_bac"/>
</dbReference>
<keyword evidence="6 8" id="KW-0413">Isomerase</keyword>
<dbReference type="GO" id="GO:0033499">
    <property type="term" value="P:galactose catabolic process via UDP-galactose, Leloir pathway"/>
    <property type="evidence" value="ECO:0007669"/>
    <property type="project" value="TreeGrafter"/>
</dbReference>
<dbReference type="InterPro" id="IPR018052">
    <property type="entry name" value="Ald1_epimerase_CS"/>
</dbReference>
<dbReference type="EC" id="5.1.3.3" evidence="4 8"/>
<feature type="binding site" evidence="11">
    <location>
        <begin position="87"/>
        <end position="88"/>
    </location>
    <ligand>
        <name>beta-D-galactose</name>
        <dbReference type="ChEBI" id="CHEBI:27667"/>
    </ligand>
</feature>
<dbReference type="InterPro" id="IPR011013">
    <property type="entry name" value="Gal_mutarotase_sf_dom"/>
</dbReference>
<comment type="catalytic activity">
    <reaction evidence="1 8">
        <text>alpha-D-glucose = beta-D-glucose</text>
        <dbReference type="Rhea" id="RHEA:10264"/>
        <dbReference type="ChEBI" id="CHEBI:15903"/>
        <dbReference type="ChEBI" id="CHEBI:17925"/>
        <dbReference type="EC" id="5.1.3.3"/>
    </reaction>
</comment>
<evidence type="ECO:0000256" key="2">
    <source>
        <dbReference type="ARBA" id="ARBA00005028"/>
    </source>
</evidence>
<dbReference type="InterPro" id="IPR047215">
    <property type="entry name" value="Galactose_mutarotase-like"/>
</dbReference>
<dbReference type="UniPathway" id="UPA00242"/>
<feature type="active site" description="Proton donor" evidence="9">
    <location>
        <position position="184"/>
    </location>
</feature>
<evidence type="ECO:0000256" key="8">
    <source>
        <dbReference type="PIRNR" id="PIRNR005096"/>
    </source>
</evidence>
<comment type="similarity">
    <text evidence="3 8">Belongs to the aldose epimerase family.</text>
</comment>
<dbReference type="Pfam" id="PF01263">
    <property type="entry name" value="Aldose_epim"/>
    <property type="match status" value="1"/>
</dbReference>
<dbReference type="GO" id="GO:0004034">
    <property type="term" value="F:aldose 1-epimerase activity"/>
    <property type="evidence" value="ECO:0007669"/>
    <property type="project" value="UniProtKB-EC"/>
</dbReference>
<feature type="binding site" evidence="11">
    <location>
        <begin position="184"/>
        <end position="186"/>
    </location>
    <ligand>
        <name>beta-D-galactose</name>
        <dbReference type="ChEBI" id="CHEBI:27667"/>
    </ligand>
</feature>
<dbReference type="GO" id="GO:0006006">
    <property type="term" value="P:glucose metabolic process"/>
    <property type="evidence" value="ECO:0007669"/>
    <property type="project" value="TreeGrafter"/>
</dbReference>
<sequence length="356" mass="39767">MRNEAYLEGLEQAFTSTPSYDELPAQLVHLKNSHGMTISLMDVGATWLSCRLPLVSGIREVLLHSPDMACHRKQSAYFGAIVGRYANRIDRSQFSLDDRIYSLNGNEGKNILHGGKQGFDKRRWTIVAQSDNAVTFNLHSEDGDQGFPGNLFASVTYLLDEENRVEIQYQAECDKTCPINLTNHAYFNLGGVGSGVKSLEHMLMMEASHYLPTRKDLIPTGMWNPISKTAFDFSELKAIGRDFLADKDQKVAGGYDHTFIFDPDVCDGEALAVSLLAPDRSVIMKVSTTKPAIQFYSGNCLEGTPSELGNYENFDGLALETQYLPDGPNHPEWGEKSGVYQANQPYHHRTAYQFLF</sequence>
<dbReference type="GO" id="GO:0005737">
    <property type="term" value="C:cytoplasm"/>
    <property type="evidence" value="ECO:0007669"/>
    <property type="project" value="TreeGrafter"/>
</dbReference>
<comment type="pathway">
    <text evidence="2 8">Carbohydrate metabolism; hexose metabolism.</text>
</comment>
<evidence type="ECO:0000256" key="10">
    <source>
        <dbReference type="PIRSR" id="PIRSR005096-2"/>
    </source>
</evidence>
<evidence type="ECO:0000313" key="12">
    <source>
        <dbReference type="EMBL" id="CZF86900.1"/>
    </source>
</evidence>
<dbReference type="GO" id="GO:0030246">
    <property type="term" value="F:carbohydrate binding"/>
    <property type="evidence" value="ECO:0007669"/>
    <property type="project" value="InterPro"/>
</dbReference>
<evidence type="ECO:0000256" key="9">
    <source>
        <dbReference type="PIRSR" id="PIRSR005096-1"/>
    </source>
</evidence>
<dbReference type="AlphaFoldDB" id="A0A128FK00"/>
<dbReference type="PANTHER" id="PTHR10091">
    <property type="entry name" value="ALDOSE-1-EPIMERASE"/>
    <property type="match status" value="1"/>
</dbReference>
<organism evidence="12 13">
    <name type="scientific">Grimontia marina</name>
    <dbReference type="NCBI Taxonomy" id="646534"/>
    <lineage>
        <taxon>Bacteria</taxon>
        <taxon>Pseudomonadati</taxon>
        <taxon>Pseudomonadota</taxon>
        <taxon>Gammaproteobacteria</taxon>
        <taxon>Vibrionales</taxon>
        <taxon>Vibrionaceae</taxon>
        <taxon>Grimontia</taxon>
    </lineage>
</organism>
<dbReference type="NCBIfam" id="NF008277">
    <property type="entry name" value="PRK11055.1"/>
    <property type="match status" value="1"/>
</dbReference>
<dbReference type="InterPro" id="IPR015443">
    <property type="entry name" value="Aldose_1-epimerase"/>
</dbReference>
<gene>
    <name evidence="12" type="primary">galM</name>
    <name evidence="12" type="ORF">GMA8713_04941</name>
</gene>
<evidence type="ECO:0000256" key="7">
    <source>
        <dbReference type="ARBA" id="ARBA00023277"/>
    </source>
</evidence>
<dbReference type="PIRSF" id="PIRSF005096">
    <property type="entry name" value="GALM"/>
    <property type="match status" value="1"/>
</dbReference>
<feature type="active site" description="Proton acceptor" evidence="9">
    <location>
        <position position="320"/>
    </location>
</feature>
<dbReference type="Proteomes" id="UP000073601">
    <property type="component" value="Unassembled WGS sequence"/>
</dbReference>
<keyword evidence="13" id="KW-1185">Reference proteome</keyword>
<proteinExistence type="inferred from homology"/>
<evidence type="ECO:0000256" key="6">
    <source>
        <dbReference type="ARBA" id="ARBA00023235"/>
    </source>
</evidence>
<keyword evidence="7 8" id="KW-0119">Carbohydrate metabolism</keyword>
<dbReference type="Gene3D" id="2.70.98.10">
    <property type="match status" value="1"/>
</dbReference>
<evidence type="ECO:0000256" key="3">
    <source>
        <dbReference type="ARBA" id="ARBA00006206"/>
    </source>
</evidence>
<dbReference type="CDD" id="cd09019">
    <property type="entry name" value="galactose_mutarotase_like"/>
    <property type="match status" value="1"/>
</dbReference>
<dbReference type="EMBL" id="FIZY01000093">
    <property type="protein sequence ID" value="CZF86900.1"/>
    <property type="molecule type" value="Genomic_DNA"/>
</dbReference>